<evidence type="ECO:0000259" key="8">
    <source>
        <dbReference type="Pfam" id="PF01757"/>
    </source>
</evidence>
<gene>
    <name evidence="9" type="ORF">L1F29_01425</name>
</gene>
<dbReference type="GO" id="GO:0016746">
    <property type="term" value="F:acyltransferase activity"/>
    <property type="evidence" value="ECO:0007669"/>
    <property type="project" value="UniProtKB-KW"/>
</dbReference>
<feature type="domain" description="Acyltransferase 3" evidence="8">
    <location>
        <begin position="9"/>
        <end position="356"/>
    </location>
</feature>
<feature type="transmembrane region" description="Helical" evidence="7">
    <location>
        <begin position="12"/>
        <end position="35"/>
    </location>
</feature>
<keyword evidence="6 7" id="KW-0472">Membrane</keyword>
<dbReference type="PANTHER" id="PTHR40074:SF2">
    <property type="entry name" value="O-ACETYLTRANSFERASE WECH"/>
    <property type="match status" value="1"/>
</dbReference>
<keyword evidence="9" id="KW-0012">Acyltransferase</keyword>
<feature type="transmembrane region" description="Helical" evidence="7">
    <location>
        <begin position="139"/>
        <end position="158"/>
    </location>
</feature>
<keyword evidence="9" id="KW-0808">Transferase</keyword>
<evidence type="ECO:0000313" key="10">
    <source>
        <dbReference type="Proteomes" id="UP001057877"/>
    </source>
</evidence>
<keyword evidence="5 7" id="KW-1133">Transmembrane helix</keyword>
<feature type="transmembrane region" description="Helical" evidence="7">
    <location>
        <begin position="306"/>
        <end position="324"/>
    </location>
</feature>
<keyword evidence="3" id="KW-1003">Cell membrane</keyword>
<sequence length="399" mass="46168">MAQRETVRELNILRAIAILGVLMVHATSASVVNLVNYDSFFAYNLLNTLALYCVPAFVFLTGFTLFYNYYDRPMSGGDWSRFFRKRLVYIVIPYFAVSLVYYSGVYFVLTRHPLNLANISEFIRLFGERLANGNAYTHLYYLLVTIQFYVMFPLLLALFRRWKRLVYWAIPLGFAIQWGFYAMNRYVWHIPSKGTVAFTYFAPFLLGVFVGIHYEQVKKWLQPGKWKLRARTGAWTALLWAVWAASAALYVTVWYVTRTNNKALHHLWYEGGYNLFTFTSILVLLQIVYTLYARAPEKWIKGLDELGTLSFGVYLVHPGFLLIYRKLSPAVPMNGIYHVWVAGGFVFSLGASIALLVVLYRYIGGISYVLGKLPDRYHGRKDEEASQAESLMKLRSKLR</sequence>
<evidence type="ECO:0000256" key="5">
    <source>
        <dbReference type="ARBA" id="ARBA00022989"/>
    </source>
</evidence>
<dbReference type="EMBL" id="CP091430">
    <property type="protein sequence ID" value="UVI30570.1"/>
    <property type="molecule type" value="Genomic_DNA"/>
</dbReference>
<reference evidence="9" key="1">
    <citation type="submission" date="2022-01" db="EMBL/GenBank/DDBJ databases">
        <title>Paenibacillus spongiae sp. nov., isolated from marine sponge.</title>
        <authorList>
            <person name="Li Z."/>
            <person name="Zhang M."/>
        </authorList>
    </citation>
    <scope>NUCLEOTIDE SEQUENCE</scope>
    <source>
        <strain evidence="9">PHS-Z3</strain>
    </source>
</reference>
<evidence type="ECO:0000256" key="6">
    <source>
        <dbReference type="ARBA" id="ARBA00023136"/>
    </source>
</evidence>
<keyword evidence="4 7" id="KW-0812">Transmembrane</keyword>
<evidence type="ECO:0000256" key="2">
    <source>
        <dbReference type="ARBA" id="ARBA00007400"/>
    </source>
</evidence>
<feature type="transmembrane region" description="Helical" evidence="7">
    <location>
        <begin position="165"/>
        <end position="183"/>
    </location>
</feature>
<accession>A0ABY5SDJ1</accession>
<feature type="transmembrane region" description="Helical" evidence="7">
    <location>
        <begin position="275"/>
        <end position="294"/>
    </location>
</feature>
<evidence type="ECO:0000256" key="4">
    <source>
        <dbReference type="ARBA" id="ARBA00022692"/>
    </source>
</evidence>
<feature type="transmembrane region" description="Helical" evidence="7">
    <location>
        <begin position="336"/>
        <end position="363"/>
    </location>
</feature>
<evidence type="ECO:0000256" key="7">
    <source>
        <dbReference type="SAM" id="Phobius"/>
    </source>
</evidence>
<evidence type="ECO:0000256" key="3">
    <source>
        <dbReference type="ARBA" id="ARBA00022475"/>
    </source>
</evidence>
<feature type="transmembrane region" description="Helical" evidence="7">
    <location>
        <begin position="41"/>
        <end position="66"/>
    </location>
</feature>
<feature type="transmembrane region" description="Helical" evidence="7">
    <location>
        <begin position="235"/>
        <end position="255"/>
    </location>
</feature>
<protein>
    <submittedName>
        <fullName evidence="9">Acyltransferase</fullName>
    </submittedName>
</protein>
<evidence type="ECO:0000256" key="1">
    <source>
        <dbReference type="ARBA" id="ARBA00004651"/>
    </source>
</evidence>
<dbReference type="PANTHER" id="PTHR40074">
    <property type="entry name" value="O-ACETYLTRANSFERASE WECH"/>
    <property type="match status" value="1"/>
</dbReference>
<name>A0ABY5SDJ1_9BACL</name>
<dbReference type="Proteomes" id="UP001057877">
    <property type="component" value="Chromosome"/>
</dbReference>
<dbReference type="RefSeq" id="WP_258386636.1">
    <property type="nucleotide sequence ID" value="NZ_CP091430.1"/>
</dbReference>
<comment type="similarity">
    <text evidence="2">Belongs to the acyltransferase 3 family.</text>
</comment>
<evidence type="ECO:0000313" key="9">
    <source>
        <dbReference type="EMBL" id="UVI30570.1"/>
    </source>
</evidence>
<proteinExistence type="inferred from homology"/>
<organism evidence="9 10">
    <name type="scientific">Paenibacillus spongiae</name>
    <dbReference type="NCBI Taxonomy" id="2909671"/>
    <lineage>
        <taxon>Bacteria</taxon>
        <taxon>Bacillati</taxon>
        <taxon>Bacillota</taxon>
        <taxon>Bacilli</taxon>
        <taxon>Bacillales</taxon>
        <taxon>Paenibacillaceae</taxon>
        <taxon>Paenibacillus</taxon>
    </lineage>
</organism>
<dbReference type="Pfam" id="PF01757">
    <property type="entry name" value="Acyl_transf_3"/>
    <property type="match status" value="1"/>
</dbReference>
<feature type="transmembrane region" description="Helical" evidence="7">
    <location>
        <begin position="195"/>
        <end position="214"/>
    </location>
</feature>
<comment type="subcellular location">
    <subcellularLocation>
        <location evidence="1">Cell membrane</location>
        <topology evidence="1">Multi-pass membrane protein</topology>
    </subcellularLocation>
</comment>
<keyword evidence="10" id="KW-1185">Reference proteome</keyword>
<dbReference type="InterPro" id="IPR002656">
    <property type="entry name" value="Acyl_transf_3_dom"/>
</dbReference>
<feature type="transmembrane region" description="Helical" evidence="7">
    <location>
        <begin position="87"/>
        <end position="109"/>
    </location>
</feature>